<evidence type="ECO:0000313" key="3">
    <source>
        <dbReference type="Proteomes" id="UP001162031"/>
    </source>
</evidence>
<feature type="compositionally biased region" description="Polar residues" evidence="1">
    <location>
        <begin position="73"/>
        <end position="84"/>
    </location>
</feature>
<accession>A0AAV0UD63</accession>
<dbReference type="AlphaFoldDB" id="A0AAV0UD63"/>
<reference evidence="2" key="1">
    <citation type="submission" date="2022-12" db="EMBL/GenBank/DDBJ databases">
        <authorList>
            <person name="Webb A."/>
        </authorList>
    </citation>
    <scope>NUCLEOTIDE SEQUENCE</scope>
    <source>
        <strain evidence="2">Hp1</strain>
    </source>
</reference>
<keyword evidence="3" id="KW-1185">Reference proteome</keyword>
<feature type="compositionally biased region" description="Basic and acidic residues" evidence="1">
    <location>
        <begin position="87"/>
        <end position="103"/>
    </location>
</feature>
<sequence>MTAAGDIVPNSVSGSTTKGAGDSTPNDEWDTTSNGAEKSTVDGAETGTPNGEGDSTPIGVEPPMNKINDDQDQNSSVTIHQALTATFDREQPQDSGGAKDDTRLAIIPCLEDVDDAQEA</sequence>
<gene>
    <name evidence="2" type="ORF">HBR001_LOCUS5738</name>
</gene>
<feature type="compositionally biased region" description="Polar residues" evidence="1">
    <location>
        <begin position="10"/>
        <end position="24"/>
    </location>
</feature>
<protein>
    <recommendedName>
        <fullName evidence="4">RxLR effector candidate protein</fullName>
    </recommendedName>
</protein>
<dbReference type="EMBL" id="CANTFL010001192">
    <property type="protein sequence ID" value="CAI5733131.1"/>
    <property type="molecule type" value="Genomic_DNA"/>
</dbReference>
<evidence type="ECO:0008006" key="4">
    <source>
        <dbReference type="Google" id="ProtNLM"/>
    </source>
</evidence>
<proteinExistence type="predicted"/>
<organism evidence="2 3">
    <name type="scientific">Hyaloperonospora brassicae</name>
    <name type="common">Brassica downy mildew</name>
    <name type="synonym">Peronospora brassicae</name>
    <dbReference type="NCBI Taxonomy" id="162125"/>
    <lineage>
        <taxon>Eukaryota</taxon>
        <taxon>Sar</taxon>
        <taxon>Stramenopiles</taxon>
        <taxon>Oomycota</taxon>
        <taxon>Peronosporomycetes</taxon>
        <taxon>Peronosporales</taxon>
        <taxon>Peronosporaceae</taxon>
        <taxon>Hyaloperonospora</taxon>
    </lineage>
</organism>
<feature type="region of interest" description="Disordered" evidence="1">
    <location>
        <begin position="1"/>
        <end position="103"/>
    </location>
</feature>
<comment type="caution">
    <text evidence="2">The sequence shown here is derived from an EMBL/GenBank/DDBJ whole genome shotgun (WGS) entry which is preliminary data.</text>
</comment>
<dbReference type="Proteomes" id="UP001162031">
    <property type="component" value="Unassembled WGS sequence"/>
</dbReference>
<evidence type="ECO:0000313" key="2">
    <source>
        <dbReference type="EMBL" id="CAI5733131.1"/>
    </source>
</evidence>
<evidence type="ECO:0000256" key="1">
    <source>
        <dbReference type="SAM" id="MobiDB-lite"/>
    </source>
</evidence>
<name>A0AAV0UD63_HYABA</name>